<evidence type="ECO:0000313" key="3">
    <source>
        <dbReference type="Proteomes" id="UP000484885"/>
    </source>
</evidence>
<keyword evidence="2" id="KW-0067">ATP-binding</keyword>
<name>A0A845UT92_9GAMM</name>
<keyword evidence="2" id="KW-0547">Nucleotide-binding</keyword>
<dbReference type="AlphaFoldDB" id="A0A845UT92"/>
<dbReference type="Pfam" id="PF13401">
    <property type="entry name" value="AAA_22"/>
    <property type="match status" value="1"/>
</dbReference>
<accession>A0A845UT92</accession>
<dbReference type="InterPro" id="IPR049945">
    <property type="entry name" value="AAA_22"/>
</dbReference>
<protein>
    <submittedName>
        <fullName evidence="2">ATP-binding protein</fullName>
    </submittedName>
</protein>
<dbReference type="RefSeq" id="WP_164210141.1">
    <property type="nucleotide sequence ID" value="NZ_JAAGSC010000031.1"/>
</dbReference>
<dbReference type="GO" id="GO:0005524">
    <property type="term" value="F:ATP binding"/>
    <property type="evidence" value="ECO:0007669"/>
    <property type="project" value="UniProtKB-KW"/>
</dbReference>
<evidence type="ECO:0000259" key="1">
    <source>
        <dbReference type="Pfam" id="PF13401"/>
    </source>
</evidence>
<gene>
    <name evidence="2" type="ORF">G3I74_03315</name>
</gene>
<reference evidence="2 3" key="1">
    <citation type="submission" date="2020-02" db="EMBL/GenBank/DDBJ databases">
        <authorList>
            <person name="Zhang X.-Y."/>
        </authorList>
    </citation>
    <scope>NUCLEOTIDE SEQUENCE [LARGE SCALE GENOMIC DNA]</scope>
    <source>
        <strain evidence="2 3">C33</strain>
    </source>
</reference>
<keyword evidence="3" id="KW-1185">Reference proteome</keyword>
<dbReference type="SUPFAM" id="SSF52540">
    <property type="entry name" value="P-loop containing nucleoside triphosphate hydrolases"/>
    <property type="match status" value="1"/>
</dbReference>
<dbReference type="Proteomes" id="UP000484885">
    <property type="component" value="Unassembled WGS sequence"/>
</dbReference>
<comment type="caution">
    <text evidence="2">The sequence shown here is derived from an EMBL/GenBank/DDBJ whole genome shotgun (WGS) entry which is preliminary data.</text>
</comment>
<dbReference type="InterPro" id="IPR027417">
    <property type="entry name" value="P-loop_NTPase"/>
</dbReference>
<proteinExistence type="predicted"/>
<dbReference type="Gene3D" id="3.40.50.300">
    <property type="entry name" value="P-loop containing nucleotide triphosphate hydrolases"/>
    <property type="match status" value="1"/>
</dbReference>
<sequence length="303" mass="34704">MSGGNQGCSLEAKIMLKTPQVEDLMLAVQQWLWVGTPGGFVYGNPRVGKTTGIKYASESISTRSGGSVPFIYYSVQRDQRKTDKKFWSAILLALRKDITHTRTAIALYEQLMGQIDIISRQNMERQVILCIDEAQDLSLQELRWLICLHNDLLHQGTNLLVTQVGTLELKDRQKKLFGPETDHIKGRFFNSEYRFHGVRTRNELQQILLIFDDPTAWLGSQTPSSFYLLESCLQGAKLCDLLPFFWRIWTDKIKPSGYSEWPTFYLIGAIRTFFLDFVHRIPHSEDVESYIYGAVKASGILPE</sequence>
<organism evidence="2 3">
    <name type="scientific">Wenzhouxiangella limi</name>
    <dbReference type="NCBI Taxonomy" id="2707351"/>
    <lineage>
        <taxon>Bacteria</taxon>
        <taxon>Pseudomonadati</taxon>
        <taxon>Pseudomonadota</taxon>
        <taxon>Gammaproteobacteria</taxon>
        <taxon>Chromatiales</taxon>
        <taxon>Wenzhouxiangellaceae</taxon>
        <taxon>Wenzhouxiangella</taxon>
    </lineage>
</organism>
<feature type="domain" description="ORC1/DEAH AAA+ ATPase" evidence="1">
    <location>
        <begin position="39"/>
        <end position="172"/>
    </location>
</feature>
<evidence type="ECO:0000313" key="2">
    <source>
        <dbReference type="EMBL" id="NDY94757.1"/>
    </source>
</evidence>
<dbReference type="GO" id="GO:0016887">
    <property type="term" value="F:ATP hydrolysis activity"/>
    <property type="evidence" value="ECO:0007669"/>
    <property type="project" value="InterPro"/>
</dbReference>
<dbReference type="EMBL" id="JAAGSC010000031">
    <property type="protein sequence ID" value="NDY94757.1"/>
    <property type="molecule type" value="Genomic_DNA"/>
</dbReference>